<dbReference type="AlphaFoldDB" id="A0AAN8S2H1"/>
<accession>A0AAN8S2H1</accession>
<name>A0AAN8S2H1_POLSC</name>
<protein>
    <submittedName>
        <fullName evidence="2">Uncharacterized protein</fullName>
    </submittedName>
</protein>
<evidence type="ECO:0000256" key="1">
    <source>
        <dbReference type="SAM" id="MobiDB-lite"/>
    </source>
</evidence>
<organism evidence="2 3">
    <name type="scientific">Polyplax serrata</name>
    <name type="common">Common mouse louse</name>
    <dbReference type="NCBI Taxonomy" id="468196"/>
    <lineage>
        <taxon>Eukaryota</taxon>
        <taxon>Metazoa</taxon>
        <taxon>Ecdysozoa</taxon>
        <taxon>Arthropoda</taxon>
        <taxon>Hexapoda</taxon>
        <taxon>Insecta</taxon>
        <taxon>Pterygota</taxon>
        <taxon>Neoptera</taxon>
        <taxon>Paraneoptera</taxon>
        <taxon>Psocodea</taxon>
        <taxon>Troctomorpha</taxon>
        <taxon>Phthiraptera</taxon>
        <taxon>Anoplura</taxon>
        <taxon>Polyplacidae</taxon>
        <taxon>Polyplax</taxon>
    </lineage>
</organism>
<gene>
    <name evidence="2" type="ORF">RUM43_002122</name>
</gene>
<feature type="region of interest" description="Disordered" evidence="1">
    <location>
        <begin position="93"/>
        <end position="122"/>
    </location>
</feature>
<dbReference type="Proteomes" id="UP001372834">
    <property type="component" value="Unassembled WGS sequence"/>
</dbReference>
<sequence length="283" mass="32939">MIRPNATRTLALNGLTITATISQDDEAVFTRCRDKYCLEDLNSITVCNGDEYEEKCRKRQEYYDMRNREKKSIENSKDSLDLMYEKKLGIGKSPSVDLPERDRESLREKAETIRQKRRRDGSLGKIERFDTSNCLPPVELYGRPDGIPRSTSDILDIQRRKIKKWTEVDFYRTANGRTSRRDNVFTLVPMKSSKSFVENVDSSKCDYECLEYQSVPVKEDHKDGRKCKSGCERDKIFRNVRSRSATIPRKWSEYSLTTPSTTSGKYPSYLLLPSCDHCVERKF</sequence>
<reference evidence="2 3" key="1">
    <citation type="submission" date="2023-10" db="EMBL/GenBank/DDBJ databases">
        <title>Genomes of two closely related lineages of the louse Polyplax serrata with different host specificities.</title>
        <authorList>
            <person name="Martinu J."/>
            <person name="Tarabai H."/>
            <person name="Stefka J."/>
            <person name="Hypsa V."/>
        </authorList>
    </citation>
    <scope>NUCLEOTIDE SEQUENCE [LARGE SCALE GENOMIC DNA]</scope>
    <source>
        <strain evidence="2">HR10_N</strain>
    </source>
</reference>
<proteinExistence type="predicted"/>
<evidence type="ECO:0000313" key="2">
    <source>
        <dbReference type="EMBL" id="KAK6628310.1"/>
    </source>
</evidence>
<dbReference type="EMBL" id="JAWJWE010000036">
    <property type="protein sequence ID" value="KAK6628310.1"/>
    <property type="molecule type" value="Genomic_DNA"/>
</dbReference>
<feature type="compositionally biased region" description="Basic and acidic residues" evidence="1">
    <location>
        <begin position="98"/>
        <end position="122"/>
    </location>
</feature>
<comment type="caution">
    <text evidence="2">The sequence shown here is derived from an EMBL/GenBank/DDBJ whole genome shotgun (WGS) entry which is preliminary data.</text>
</comment>
<evidence type="ECO:0000313" key="3">
    <source>
        <dbReference type="Proteomes" id="UP001372834"/>
    </source>
</evidence>